<organism evidence="7">
    <name type="scientific">Salmonella dublin</name>
    <dbReference type="NCBI Taxonomy" id="98360"/>
    <lineage>
        <taxon>Bacteria</taxon>
        <taxon>Pseudomonadati</taxon>
        <taxon>Pseudomonadota</taxon>
        <taxon>Gammaproteobacteria</taxon>
        <taxon>Enterobacterales</taxon>
        <taxon>Enterobacteriaceae</taxon>
        <taxon>Salmonella</taxon>
    </lineage>
</organism>
<dbReference type="InterPro" id="IPR010583">
    <property type="entry name" value="MipA"/>
</dbReference>
<evidence type="ECO:0000256" key="2">
    <source>
        <dbReference type="ARBA" id="ARBA00005722"/>
    </source>
</evidence>
<evidence type="ECO:0000256" key="3">
    <source>
        <dbReference type="ARBA" id="ARBA00022729"/>
    </source>
</evidence>
<evidence type="ECO:0000256" key="5">
    <source>
        <dbReference type="ARBA" id="ARBA00023237"/>
    </source>
</evidence>
<reference evidence="7" key="1">
    <citation type="journal article" date="2018" name="Genome Biol.">
        <title>SKESA: strategic k-mer extension for scrupulous assemblies.</title>
        <authorList>
            <person name="Souvorov A."/>
            <person name="Agarwala R."/>
            <person name="Lipman D.J."/>
        </authorList>
    </citation>
    <scope>NUCLEOTIDE SEQUENCE</scope>
    <source>
        <strain evidence="7">10-1049</strain>
    </source>
</reference>
<feature type="chain" id="PRO_5027572067" evidence="6">
    <location>
        <begin position="36"/>
        <end position="260"/>
    </location>
</feature>
<dbReference type="AlphaFoldDB" id="A0A732GUZ8"/>
<comment type="subcellular location">
    <subcellularLocation>
        <location evidence="1">Cell outer membrane</location>
    </subcellularLocation>
</comment>
<dbReference type="GO" id="GO:0009252">
    <property type="term" value="P:peptidoglycan biosynthetic process"/>
    <property type="evidence" value="ECO:0007669"/>
    <property type="project" value="TreeGrafter"/>
</dbReference>
<comment type="similarity">
    <text evidence="2">Belongs to the MipA/OmpV family.</text>
</comment>
<dbReference type="Pfam" id="PF06629">
    <property type="entry name" value="MipA"/>
    <property type="match status" value="1"/>
</dbReference>
<keyword evidence="5" id="KW-0998">Cell outer membrane</keyword>
<accession>A0A732GUZ8</accession>
<dbReference type="PANTHER" id="PTHR38776">
    <property type="entry name" value="MLTA-INTERACTING PROTEIN-RELATED"/>
    <property type="match status" value="1"/>
</dbReference>
<sequence>MNPLFKMKRNVTVMVKYARSLLLFVLISLSSTVEASEFSVGGAVAAGNFGYKETNAKILPFPLVNYEYGDFYVHALNAGYYVFRDGENDVALTIGPGALSYEPSDSNNDRMRKLNKRKISVMSGIMMNNRFRGGTFRTSVSSDVSDNSRGTVVDAAYLYPIRPGKLTVTPGFGVHWSDSQFNRYYYGISPSEARRSGMAQYTPGEALTFYMEMSAFYQVNRSWFLMSSVKVTDLNSTVTESDMVSGGISTQFIAGFGYAF</sequence>
<dbReference type="GO" id="GO:0009279">
    <property type="term" value="C:cell outer membrane"/>
    <property type="evidence" value="ECO:0007669"/>
    <property type="project" value="UniProtKB-SubCell"/>
</dbReference>
<reference evidence="7" key="2">
    <citation type="submission" date="2018-07" db="EMBL/GenBank/DDBJ databases">
        <authorList>
            <consortium name="NCBI Pathogen Detection Project"/>
        </authorList>
    </citation>
    <scope>NUCLEOTIDE SEQUENCE</scope>
    <source>
        <strain evidence="7">10-1049</strain>
    </source>
</reference>
<proteinExistence type="inferred from homology"/>
<keyword evidence="3 6" id="KW-0732">Signal</keyword>
<evidence type="ECO:0000256" key="4">
    <source>
        <dbReference type="ARBA" id="ARBA00023136"/>
    </source>
</evidence>
<dbReference type="PANTHER" id="PTHR38776:SF1">
    <property type="entry name" value="MLTA-INTERACTING PROTEIN-RELATED"/>
    <property type="match status" value="1"/>
</dbReference>
<evidence type="ECO:0000313" key="7">
    <source>
        <dbReference type="EMBL" id="HAE4979927.1"/>
    </source>
</evidence>
<feature type="signal peptide" evidence="6">
    <location>
        <begin position="1"/>
        <end position="35"/>
    </location>
</feature>
<protein>
    <submittedName>
        <fullName evidence="7">MipA/OmpV family protein</fullName>
    </submittedName>
</protein>
<keyword evidence="4" id="KW-0472">Membrane</keyword>
<name>A0A732GUZ8_SALDU</name>
<dbReference type="EMBL" id="DAASCL010000074">
    <property type="protein sequence ID" value="HAE4979927.1"/>
    <property type="molecule type" value="Genomic_DNA"/>
</dbReference>
<gene>
    <name evidence="7" type="ORF">G4G51_004581</name>
</gene>
<evidence type="ECO:0000256" key="6">
    <source>
        <dbReference type="SAM" id="SignalP"/>
    </source>
</evidence>
<evidence type="ECO:0000256" key="1">
    <source>
        <dbReference type="ARBA" id="ARBA00004442"/>
    </source>
</evidence>
<comment type="caution">
    <text evidence="7">The sequence shown here is derived from an EMBL/GenBank/DDBJ whole genome shotgun (WGS) entry which is preliminary data.</text>
</comment>